<accession>A0A397JD76</accession>
<sequence length="120" mass="12805">MLSRLFLIPSLLLVGITTVAIGAPVAETIKVIEAIKIPQMESNITLNRRIISGLPGAAQCNDPQFPDLIRSFCILANTIRAICTSADHPGVFKTSDTTCSPDIDCGNFKTVQGEGFALCL</sequence>
<keyword evidence="3" id="KW-1185">Reference proteome</keyword>
<evidence type="ECO:0000256" key="1">
    <source>
        <dbReference type="SAM" id="SignalP"/>
    </source>
</evidence>
<comment type="caution">
    <text evidence="2">The sequence shown here is derived from an EMBL/GenBank/DDBJ whole genome shotgun (WGS) entry which is preliminary data.</text>
</comment>
<evidence type="ECO:0000313" key="3">
    <source>
        <dbReference type="Proteomes" id="UP000266861"/>
    </source>
</evidence>
<dbReference type="EMBL" id="PQFF01000049">
    <property type="protein sequence ID" value="RHZ86295.1"/>
    <property type="molecule type" value="Genomic_DNA"/>
</dbReference>
<gene>
    <name evidence="2" type="ORF">Glove_52g16</name>
</gene>
<reference evidence="2 3" key="1">
    <citation type="submission" date="2018-08" db="EMBL/GenBank/DDBJ databases">
        <title>Genome and evolution of the arbuscular mycorrhizal fungus Diversispora epigaea (formerly Glomus versiforme) and its bacterial endosymbionts.</title>
        <authorList>
            <person name="Sun X."/>
            <person name="Fei Z."/>
            <person name="Harrison M."/>
        </authorList>
    </citation>
    <scope>NUCLEOTIDE SEQUENCE [LARGE SCALE GENOMIC DNA]</scope>
    <source>
        <strain evidence="2 3">IT104</strain>
    </source>
</reference>
<dbReference type="AlphaFoldDB" id="A0A397JD76"/>
<dbReference type="Proteomes" id="UP000266861">
    <property type="component" value="Unassembled WGS sequence"/>
</dbReference>
<keyword evidence="1" id="KW-0732">Signal</keyword>
<name>A0A397JD76_9GLOM</name>
<feature type="chain" id="PRO_5017202796" evidence="1">
    <location>
        <begin position="23"/>
        <end position="120"/>
    </location>
</feature>
<protein>
    <submittedName>
        <fullName evidence="2">Uncharacterized protein</fullName>
    </submittedName>
</protein>
<evidence type="ECO:0000313" key="2">
    <source>
        <dbReference type="EMBL" id="RHZ86295.1"/>
    </source>
</evidence>
<organism evidence="2 3">
    <name type="scientific">Diversispora epigaea</name>
    <dbReference type="NCBI Taxonomy" id="1348612"/>
    <lineage>
        <taxon>Eukaryota</taxon>
        <taxon>Fungi</taxon>
        <taxon>Fungi incertae sedis</taxon>
        <taxon>Mucoromycota</taxon>
        <taxon>Glomeromycotina</taxon>
        <taxon>Glomeromycetes</taxon>
        <taxon>Diversisporales</taxon>
        <taxon>Diversisporaceae</taxon>
        <taxon>Diversispora</taxon>
    </lineage>
</organism>
<feature type="signal peptide" evidence="1">
    <location>
        <begin position="1"/>
        <end position="22"/>
    </location>
</feature>
<proteinExistence type="predicted"/>